<feature type="transmembrane region" description="Helical" evidence="2">
    <location>
        <begin position="41"/>
        <end position="65"/>
    </location>
</feature>
<evidence type="ECO:0000313" key="4">
    <source>
        <dbReference type="Proteomes" id="UP000812440"/>
    </source>
</evidence>
<organism evidence="3 4">
    <name type="scientific">Hymenochirus boettgeri</name>
    <name type="common">Congo dwarf clawed frog</name>
    <dbReference type="NCBI Taxonomy" id="247094"/>
    <lineage>
        <taxon>Eukaryota</taxon>
        <taxon>Metazoa</taxon>
        <taxon>Chordata</taxon>
        <taxon>Craniata</taxon>
        <taxon>Vertebrata</taxon>
        <taxon>Euteleostomi</taxon>
        <taxon>Amphibia</taxon>
        <taxon>Batrachia</taxon>
        <taxon>Anura</taxon>
        <taxon>Pipoidea</taxon>
        <taxon>Pipidae</taxon>
        <taxon>Pipinae</taxon>
        <taxon>Hymenochirus</taxon>
    </lineage>
</organism>
<dbReference type="EMBL" id="JAACNH010023807">
    <property type="protein sequence ID" value="KAG8428871.1"/>
    <property type="molecule type" value="Genomic_DNA"/>
</dbReference>
<feature type="non-terminal residue" evidence="3">
    <location>
        <position position="72"/>
    </location>
</feature>
<proteinExistence type="inferred from homology"/>
<gene>
    <name evidence="3" type="ORF">GDO86_019071</name>
</gene>
<evidence type="ECO:0000256" key="2">
    <source>
        <dbReference type="SAM" id="Phobius"/>
    </source>
</evidence>
<comment type="caution">
    <text evidence="3">The sequence shown here is derived from an EMBL/GenBank/DDBJ whole genome shotgun (WGS) entry which is preliminary data.</text>
</comment>
<name>A0A8T2IE36_9PIPI</name>
<dbReference type="GO" id="GO:0015297">
    <property type="term" value="F:antiporter activity"/>
    <property type="evidence" value="ECO:0007669"/>
    <property type="project" value="InterPro"/>
</dbReference>
<dbReference type="GO" id="GO:0042910">
    <property type="term" value="F:xenobiotic transmembrane transporter activity"/>
    <property type="evidence" value="ECO:0007669"/>
    <property type="project" value="InterPro"/>
</dbReference>
<protein>
    <submittedName>
        <fullName evidence="3">Uncharacterized protein</fullName>
    </submittedName>
</protein>
<dbReference type="Pfam" id="PF01554">
    <property type="entry name" value="MatE"/>
    <property type="match status" value="1"/>
</dbReference>
<feature type="non-terminal residue" evidence="3">
    <location>
        <position position="1"/>
    </location>
</feature>
<dbReference type="PANTHER" id="PTHR11206">
    <property type="entry name" value="MULTIDRUG RESISTANCE PROTEIN"/>
    <property type="match status" value="1"/>
</dbReference>
<keyword evidence="2" id="KW-0812">Transmembrane</keyword>
<keyword evidence="2" id="KW-1133">Transmembrane helix</keyword>
<dbReference type="AlphaFoldDB" id="A0A8T2IE36"/>
<reference evidence="3" key="1">
    <citation type="thesis" date="2020" institute="ProQuest LLC" country="789 East Eisenhower Parkway, Ann Arbor, MI, USA">
        <title>Comparative Genomics and Chromosome Evolution.</title>
        <authorList>
            <person name="Mudd A.B."/>
        </authorList>
    </citation>
    <scope>NUCLEOTIDE SEQUENCE</scope>
    <source>
        <strain evidence="3">Female2</strain>
        <tissue evidence="3">Blood</tissue>
    </source>
</reference>
<dbReference type="Proteomes" id="UP000812440">
    <property type="component" value="Unassembled WGS sequence"/>
</dbReference>
<dbReference type="InterPro" id="IPR002528">
    <property type="entry name" value="MATE_fam"/>
</dbReference>
<dbReference type="OrthoDB" id="2126698at2759"/>
<accession>A0A8T2IE36</accession>
<dbReference type="GO" id="GO:0016020">
    <property type="term" value="C:membrane"/>
    <property type="evidence" value="ECO:0007669"/>
    <property type="project" value="InterPro"/>
</dbReference>
<evidence type="ECO:0000256" key="1">
    <source>
        <dbReference type="ARBA" id="ARBA00010199"/>
    </source>
</evidence>
<keyword evidence="2" id="KW-0472">Membrane</keyword>
<evidence type="ECO:0000313" key="3">
    <source>
        <dbReference type="EMBL" id="KAG8428871.1"/>
    </source>
</evidence>
<comment type="similarity">
    <text evidence="1">Belongs to the multi antimicrobial extrusion (MATE) (TC 2.A.66.1) family.</text>
</comment>
<keyword evidence="4" id="KW-1185">Reference proteome</keyword>
<sequence>VINITGVAVGSGLAGACDTLISQAYGGRNLKLVGIILQRGILILLLFSFPCWALLINTETILLLFHQDPEIS</sequence>